<accession>A0A1K0JLQ8</accession>
<dbReference type="InterPro" id="IPR036388">
    <property type="entry name" value="WH-like_DNA-bd_sf"/>
</dbReference>
<evidence type="ECO:0000313" key="1">
    <source>
        <dbReference type="EMBL" id="SCU76103.1"/>
    </source>
</evidence>
<dbReference type="GO" id="GO:0006351">
    <property type="term" value="P:DNA-templated transcription"/>
    <property type="evidence" value="ECO:0007669"/>
    <property type="project" value="TreeGrafter"/>
</dbReference>
<dbReference type="PANTHER" id="PTHR30319">
    <property type="entry name" value="PHENYLACETIC ACID REGULATOR-RELATED TRANSCRIPTIONAL REPRESSOR"/>
    <property type="match status" value="1"/>
</dbReference>
<sequence length="268" mass="29647">MNLTEHPPISATALILDLLSIDNGRVYSAAELALAGTAFGIEATGMRTAMARLKADGRLRQVERGAYMLGPEGEPLQKRLGQWRSVPDRREPWNHAWLFAVASPLERADRAAWRRTVHALEFDGFLEAEPNLWVRPDNLRGGAEHARTRLAELGHAPTLLVVSARDLDSTREERFRGLWNGPEIARKHLAMAAALDRYATTVASLADAPAAALTLQAGREAIRRIVHDPLLPDELCSIDALQTLIASMDRFDTVGRAAWRRFLRPATA</sequence>
<evidence type="ECO:0008006" key="2">
    <source>
        <dbReference type="Google" id="ProtNLM"/>
    </source>
</evidence>
<dbReference type="EMBL" id="FMSH01000198">
    <property type="protein sequence ID" value="SCU76103.1"/>
    <property type="molecule type" value="Genomic_DNA"/>
</dbReference>
<organism evidence="1">
    <name type="scientific">Cupriavidus necator</name>
    <name type="common">Alcaligenes eutrophus</name>
    <name type="synonym">Ralstonia eutropha</name>
    <dbReference type="NCBI Taxonomy" id="106590"/>
    <lineage>
        <taxon>Bacteria</taxon>
        <taxon>Pseudomonadati</taxon>
        <taxon>Pseudomonadota</taxon>
        <taxon>Betaproteobacteria</taxon>
        <taxon>Burkholderiales</taxon>
        <taxon>Burkholderiaceae</taxon>
        <taxon>Cupriavidus</taxon>
    </lineage>
</organism>
<dbReference type="AlphaFoldDB" id="A0A1K0JLQ8"/>
<dbReference type="Gene3D" id="1.10.10.10">
    <property type="entry name" value="Winged helix-like DNA-binding domain superfamily/Winged helix DNA-binding domain"/>
    <property type="match status" value="1"/>
</dbReference>
<name>A0A1K0JLQ8_CUPNE</name>
<proteinExistence type="predicted"/>
<dbReference type="PANTHER" id="PTHR30319:SF1">
    <property type="entry name" value="TRANSCRIPTIONAL REPRESSOR PAAX"/>
    <property type="match status" value="1"/>
</dbReference>
<protein>
    <recommendedName>
        <fullName evidence="2">PaaX family transcriptional regulator</fullName>
    </recommendedName>
</protein>
<gene>
    <name evidence="1" type="ORF">CNECB9_2770011</name>
</gene>
<dbReference type="Gene3D" id="3.30.70.2650">
    <property type="match status" value="1"/>
</dbReference>
<reference evidence="1" key="1">
    <citation type="submission" date="2016-09" db="EMBL/GenBank/DDBJ databases">
        <authorList>
            <person name="Capua I."/>
            <person name="De Benedictis P."/>
            <person name="Joannis T."/>
            <person name="Lombin L.H."/>
            <person name="Cattoli G."/>
        </authorList>
    </citation>
    <scope>NUCLEOTIDE SEQUENCE</scope>
    <source>
        <strain evidence="1">B9</strain>
    </source>
</reference>